<dbReference type="EMBL" id="QWLA01000018">
    <property type="protein sequence ID" value="RIH87541.1"/>
    <property type="molecule type" value="Genomic_DNA"/>
</dbReference>
<dbReference type="SMART" id="SM00564">
    <property type="entry name" value="PQQ"/>
    <property type="match status" value="5"/>
</dbReference>
<comment type="caution">
    <text evidence="6">The sequence shown here is derived from an EMBL/GenBank/DDBJ whole genome shotgun (WGS) entry which is preliminary data.</text>
</comment>
<evidence type="ECO:0000256" key="2">
    <source>
        <dbReference type="ARBA" id="ARBA00008156"/>
    </source>
</evidence>
<dbReference type="InterPro" id="IPR018391">
    <property type="entry name" value="PQQ_b-propeller_rpt"/>
</dbReference>
<dbReference type="GO" id="GO:0052933">
    <property type="term" value="F:alcohol dehydrogenase (cytochrome c(L)) activity"/>
    <property type="evidence" value="ECO:0007669"/>
    <property type="project" value="UniProtKB-EC"/>
</dbReference>
<dbReference type="Pfam" id="PF01011">
    <property type="entry name" value="PQQ"/>
    <property type="match status" value="2"/>
</dbReference>
<feature type="domain" description="Pyrrolo-quinoline quinone repeat" evidence="5">
    <location>
        <begin position="489"/>
        <end position="554"/>
    </location>
</feature>
<dbReference type="GO" id="GO:0016020">
    <property type="term" value="C:membrane"/>
    <property type="evidence" value="ECO:0007669"/>
    <property type="project" value="InterPro"/>
</dbReference>
<dbReference type="InterPro" id="IPR002372">
    <property type="entry name" value="PQQ_rpt_dom"/>
</dbReference>
<dbReference type="NCBIfam" id="TIGR03075">
    <property type="entry name" value="PQQ_enz_alc_DH"/>
    <property type="match status" value="1"/>
</dbReference>
<gene>
    <name evidence="6" type="primary">moxF</name>
    <name evidence="6" type="ORF">Mrose_01250</name>
</gene>
<dbReference type="SUPFAM" id="SSF50998">
    <property type="entry name" value="Quinoprotein alcohol dehydrogenase-like"/>
    <property type="match status" value="1"/>
</dbReference>
<comment type="similarity">
    <text evidence="2">Belongs to the bacterial PQQ dehydrogenase family.</text>
</comment>
<proteinExistence type="inferred from homology"/>
<organism evidence="6 7">
    <name type="scientific">Calidithermus roseus</name>
    <dbReference type="NCBI Taxonomy" id="1644118"/>
    <lineage>
        <taxon>Bacteria</taxon>
        <taxon>Thermotogati</taxon>
        <taxon>Deinococcota</taxon>
        <taxon>Deinococci</taxon>
        <taxon>Thermales</taxon>
        <taxon>Thermaceae</taxon>
        <taxon>Calidithermus</taxon>
    </lineage>
</organism>
<sequence length="594" mass="66527">MLKSRLLMKLAVILAVVPISGVLANQELLYLQQDAAQWAMSSKTYNGWRYSPLNQINTGNVRNLRVAWTFALGIQDDGVEGEPLVVGNTMYIVSPWPHQVYALDLTQDGTIKWMYEPKLDEKYKAVTCCGLMERGWSYADGKLIFNTVDGQTIALDARTGKEVWKTQVGELAKQEAMTAPPLIVGNNVIVGMAGGEFGNRGWVTALDLKTGQRKWRAYSTGPNEEMLIGPRFKPFYDQDKVPNPGVSTWFGDSWQRGTATTWGYMTYDPELNLFYYGTSNGGPWNPKYRRDPNDPSPTKWSNKYVASVLARDATTGELVWAFQFTPQEMWDYDEIAENILVDLRIGGQVRKALVHVGRNGFFYVLDRTTGELLSATPYTHVNWATGYDLKTGFPLYNPDKIHKGTGVVIQDICPNLIGGKNFQPASYSPRTGLFYFTATNLCMDQEPLDVEYKPGERYVGMRNVHKPSPAGDHRSELIAWDPINQRRAFTIKEPFNNRSGTMVTAGDLVFYGTVDGWFKALNARTGEVLWQFRTGAGTFANPMTYLGPDGKQYVALLVGAKGQGNRPVDQDDVFNGLIGKYSRRGNVLFVFSLP</sequence>
<protein>
    <submittedName>
        <fullName evidence="6">Methanol dehydrogenase [cytochrome c] subunit 1</fullName>
        <ecNumber evidence="6">1.1.2.7</ecNumber>
    </submittedName>
</protein>
<dbReference type="GO" id="GO:0005509">
    <property type="term" value="F:calcium ion binding"/>
    <property type="evidence" value="ECO:0007669"/>
    <property type="project" value="InterPro"/>
</dbReference>
<keyword evidence="7" id="KW-1185">Reference proteome</keyword>
<comment type="cofactor">
    <cofactor evidence="1">
        <name>pyrroloquinoline quinone</name>
        <dbReference type="ChEBI" id="CHEBI:58442"/>
    </cofactor>
</comment>
<dbReference type="OrthoDB" id="9794322at2"/>
<dbReference type="RefSeq" id="WP_119276571.1">
    <property type="nucleotide sequence ID" value="NZ_QWLA01000018.1"/>
</dbReference>
<accession>A0A399EZ01</accession>
<dbReference type="InterPro" id="IPR011047">
    <property type="entry name" value="Quinoprotein_ADH-like_sf"/>
</dbReference>
<evidence type="ECO:0000256" key="4">
    <source>
        <dbReference type="ARBA" id="ARBA00023002"/>
    </source>
</evidence>
<evidence type="ECO:0000256" key="3">
    <source>
        <dbReference type="ARBA" id="ARBA00022723"/>
    </source>
</evidence>
<dbReference type="Gene3D" id="2.140.10.10">
    <property type="entry name" value="Quinoprotein alcohol dehydrogenase-like superfamily"/>
    <property type="match status" value="1"/>
</dbReference>
<reference evidence="6 7" key="1">
    <citation type="submission" date="2018-08" db="EMBL/GenBank/DDBJ databases">
        <title>Meiothermus roseus NBRC 110900 genome sequencing project.</title>
        <authorList>
            <person name="Da Costa M.S."/>
            <person name="Albuquerque L."/>
            <person name="Raposo P."/>
            <person name="Froufe H.J.C."/>
            <person name="Barroso C.S."/>
            <person name="Egas C."/>
        </authorList>
    </citation>
    <scope>NUCLEOTIDE SEQUENCE [LARGE SCALE GENOMIC DNA]</scope>
    <source>
        <strain evidence="6 7">NBRC 110900</strain>
    </source>
</reference>
<keyword evidence="4 6" id="KW-0560">Oxidoreductase</keyword>
<evidence type="ECO:0000313" key="7">
    <source>
        <dbReference type="Proteomes" id="UP000265341"/>
    </source>
</evidence>
<keyword evidence="3" id="KW-0479">Metal-binding</keyword>
<dbReference type="EC" id="1.1.2.7" evidence="6"/>
<dbReference type="PANTHER" id="PTHR32303">
    <property type="entry name" value="QUINOPROTEIN ALCOHOL DEHYDROGENASE (CYTOCHROME C)"/>
    <property type="match status" value="1"/>
</dbReference>
<evidence type="ECO:0000313" key="6">
    <source>
        <dbReference type="EMBL" id="RIH87541.1"/>
    </source>
</evidence>
<feature type="domain" description="Pyrrolo-quinoline quinone repeat" evidence="5">
    <location>
        <begin position="38"/>
        <end position="374"/>
    </location>
</feature>
<evidence type="ECO:0000259" key="5">
    <source>
        <dbReference type="Pfam" id="PF01011"/>
    </source>
</evidence>
<dbReference type="InterPro" id="IPR017512">
    <property type="entry name" value="PQQ_MeOH/EtOH_DH"/>
</dbReference>
<evidence type="ECO:0000256" key="1">
    <source>
        <dbReference type="ARBA" id="ARBA00001931"/>
    </source>
</evidence>
<dbReference type="Proteomes" id="UP000265341">
    <property type="component" value="Unassembled WGS sequence"/>
</dbReference>
<dbReference type="AlphaFoldDB" id="A0A399EZ01"/>
<name>A0A399EZ01_9DEIN</name>